<sequence>MEKVASVITTVVLVMVVVVIEAQSGQSCRTEAGLVGICGPIRDCPELRNLLLLVRGGNAPSNSLQRLRKAICSFINNEPLVCCTDQTSQPQPPQPLPPQPQPRPPQPQPRPPQPQPSTPEDLLPTNCGISALVDRIVDGEDAPLLAWPWMALLRGRVSGRGSRFFCGGVLINNRYVLTAAHCLKQNIGIQLEFVRIGEHTISKSPDCEKGRCAPTPQDIQVSELIRHPQYGNPCRECNDIALLRLATPATLNPLHVVPICLPVNPIRDMGFSEQQYQGQYAWAAGWGSTARDPTVSANPDKLQQVLLRVQTLQYCEQLKRNYPESRMAFCAGGEGKDTCRGDSGGPLVLSNTVDTKKFVVGITSLGPRVCGTANTQGLYTNVHYYVPWILANLRP</sequence>
<reference evidence="13" key="1">
    <citation type="submission" date="2023-11" db="EMBL/GenBank/DDBJ databases">
        <title>Genome assemblies of two species of porcelain crab, Petrolisthes cinctipes and Petrolisthes manimaculis (Anomura: Porcellanidae).</title>
        <authorList>
            <person name="Angst P."/>
        </authorList>
    </citation>
    <scope>NUCLEOTIDE SEQUENCE</scope>
    <source>
        <strain evidence="13">PB745_02</strain>
        <tissue evidence="13">Gill</tissue>
    </source>
</reference>
<dbReference type="PROSITE" id="PS50240">
    <property type="entry name" value="TRYPSIN_DOM"/>
    <property type="match status" value="1"/>
</dbReference>
<dbReference type="AlphaFoldDB" id="A0AAE1P756"/>
<dbReference type="PROSITE" id="PS00134">
    <property type="entry name" value="TRYPSIN_HIS"/>
    <property type="match status" value="1"/>
</dbReference>
<feature type="domain" description="Peptidase S1" evidence="11">
    <location>
        <begin position="136"/>
        <end position="394"/>
    </location>
</feature>
<dbReference type="InterPro" id="IPR009003">
    <property type="entry name" value="Peptidase_S1_PA"/>
</dbReference>
<gene>
    <name evidence="13" type="ORF">Pmani_025786</name>
</gene>
<dbReference type="FunFam" id="2.40.10.10:FF:000028">
    <property type="entry name" value="Serine protease easter"/>
    <property type="match status" value="1"/>
</dbReference>
<feature type="domain" description="Clip" evidence="12">
    <location>
        <begin position="27"/>
        <end position="83"/>
    </location>
</feature>
<dbReference type="PROSITE" id="PS00135">
    <property type="entry name" value="TRYPSIN_SER"/>
    <property type="match status" value="1"/>
</dbReference>
<dbReference type="InterPro" id="IPR043504">
    <property type="entry name" value="Peptidase_S1_PA_chymotrypsin"/>
</dbReference>
<dbReference type="InterPro" id="IPR051487">
    <property type="entry name" value="Ser/Thr_Proteases_Immune/Dev"/>
</dbReference>
<dbReference type="Gene3D" id="3.30.1640.30">
    <property type="match status" value="1"/>
</dbReference>
<dbReference type="InterPro" id="IPR022700">
    <property type="entry name" value="CLIP"/>
</dbReference>
<dbReference type="PRINTS" id="PR00722">
    <property type="entry name" value="CHYMOTRYPSIN"/>
</dbReference>
<comment type="similarity">
    <text evidence="7 9">Belongs to the peptidase S1 family. CLIP subfamily.</text>
</comment>
<evidence type="ECO:0000256" key="6">
    <source>
        <dbReference type="ARBA" id="ARBA00023180"/>
    </source>
</evidence>
<evidence type="ECO:0000256" key="4">
    <source>
        <dbReference type="ARBA" id="ARBA00022825"/>
    </source>
</evidence>
<comment type="domain">
    <text evidence="9">The clip domain consists of 35-55 residues which are 'knitted' together usually by 3 conserved disulfide bonds forming a clip-like compact structure.</text>
</comment>
<dbReference type="Proteomes" id="UP001292094">
    <property type="component" value="Unassembled WGS sequence"/>
</dbReference>
<dbReference type="CDD" id="cd00190">
    <property type="entry name" value="Tryp_SPc"/>
    <property type="match status" value="1"/>
</dbReference>
<keyword evidence="14" id="KW-1185">Reference proteome</keyword>
<keyword evidence="2 9" id="KW-0732">Signal</keyword>
<evidence type="ECO:0000256" key="8">
    <source>
        <dbReference type="RuleBase" id="RU363034"/>
    </source>
</evidence>
<dbReference type="SMART" id="SM00020">
    <property type="entry name" value="Tryp_SPc"/>
    <property type="match status" value="1"/>
</dbReference>
<evidence type="ECO:0000313" key="14">
    <source>
        <dbReference type="Proteomes" id="UP001292094"/>
    </source>
</evidence>
<dbReference type="InterPro" id="IPR033116">
    <property type="entry name" value="TRYPSIN_SER"/>
</dbReference>
<evidence type="ECO:0000256" key="2">
    <source>
        <dbReference type="ARBA" id="ARBA00022729"/>
    </source>
</evidence>
<dbReference type="GO" id="GO:0005576">
    <property type="term" value="C:extracellular region"/>
    <property type="evidence" value="ECO:0007669"/>
    <property type="project" value="UniProtKB-SubCell"/>
</dbReference>
<keyword evidence="9" id="KW-0964">Secreted</keyword>
<name>A0AAE1P756_9EUCA</name>
<evidence type="ECO:0000256" key="3">
    <source>
        <dbReference type="ARBA" id="ARBA00022801"/>
    </source>
</evidence>
<dbReference type="EMBL" id="JAWZYT010002781">
    <property type="protein sequence ID" value="KAK4302099.1"/>
    <property type="molecule type" value="Genomic_DNA"/>
</dbReference>
<organism evidence="13 14">
    <name type="scientific">Petrolisthes manimaculis</name>
    <dbReference type="NCBI Taxonomy" id="1843537"/>
    <lineage>
        <taxon>Eukaryota</taxon>
        <taxon>Metazoa</taxon>
        <taxon>Ecdysozoa</taxon>
        <taxon>Arthropoda</taxon>
        <taxon>Crustacea</taxon>
        <taxon>Multicrustacea</taxon>
        <taxon>Malacostraca</taxon>
        <taxon>Eumalacostraca</taxon>
        <taxon>Eucarida</taxon>
        <taxon>Decapoda</taxon>
        <taxon>Pleocyemata</taxon>
        <taxon>Anomura</taxon>
        <taxon>Galatheoidea</taxon>
        <taxon>Porcellanidae</taxon>
        <taxon>Petrolisthes</taxon>
    </lineage>
</organism>
<evidence type="ECO:0000256" key="7">
    <source>
        <dbReference type="ARBA" id="ARBA00024195"/>
    </source>
</evidence>
<evidence type="ECO:0000259" key="12">
    <source>
        <dbReference type="PROSITE" id="PS51888"/>
    </source>
</evidence>
<dbReference type="SMART" id="SM00680">
    <property type="entry name" value="CLIP"/>
    <property type="match status" value="1"/>
</dbReference>
<evidence type="ECO:0000256" key="9">
    <source>
        <dbReference type="RuleBase" id="RU366078"/>
    </source>
</evidence>
<dbReference type="InterPro" id="IPR038565">
    <property type="entry name" value="CLIP_sf"/>
</dbReference>
<accession>A0AAE1P756</accession>
<evidence type="ECO:0000259" key="11">
    <source>
        <dbReference type="PROSITE" id="PS50240"/>
    </source>
</evidence>
<feature type="signal peptide" evidence="9">
    <location>
        <begin position="1"/>
        <end position="22"/>
    </location>
</feature>
<dbReference type="InterPro" id="IPR001314">
    <property type="entry name" value="Peptidase_S1A"/>
</dbReference>
<keyword evidence="5" id="KW-1015">Disulfide bond</keyword>
<keyword evidence="4 8" id="KW-0720">Serine protease</keyword>
<comment type="subcellular location">
    <subcellularLocation>
        <location evidence="9">Secreted</location>
    </subcellularLocation>
</comment>
<comment type="caution">
    <text evidence="13">The sequence shown here is derived from an EMBL/GenBank/DDBJ whole genome shotgun (WGS) entry which is preliminary data.</text>
</comment>
<dbReference type="PROSITE" id="PS51888">
    <property type="entry name" value="CLIP"/>
    <property type="match status" value="1"/>
</dbReference>
<dbReference type="Gene3D" id="2.40.10.10">
    <property type="entry name" value="Trypsin-like serine proteases"/>
    <property type="match status" value="2"/>
</dbReference>
<feature type="chain" id="PRO_5041770630" description="CLIP domain-containing serine protease" evidence="9">
    <location>
        <begin position="23"/>
        <end position="395"/>
    </location>
</feature>
<feature type="compositionally biased region" description="Pro residues" evidence="10">
    <location>
        <begin position="90"/>
        <end position="117"/>
    </location>
</feature>
<evidence type="ECO:0000256" key="5">
    <source>
        <dbReference type="ARBA" id="ARBA00023157"/>
    </source>
</evidence>
<evidence type="ECO:0000256" key="1">
    <source>
        <dbReference type="ARBA" id="ARBA00022670"/>
    </source>
</evidence>
<proteinExistence type="inferred from homology"/>
<dbReference type="SUPFAM" id="SSF50494">
    <property type="entry name" value="Trypsin-like serine proteases"/>
    <property type="match status" value="1"/>
</dbReference>
<keyword evidence="3 8" id="KW-0378">Hydrolase</keyword>
<dbReference type="GO" id="GO:0006508">
    <property type="term" value="P:proteolysis"/>
    <property type="evidence" value="ECO:0007669"/>
    <property type="project" value="UniProtKB-KW"/>
</dbReference>
<keyword evidence="6" id="KW-0325">Glycoprotein</keyword>
<dbReference type="EC" id="3.4.21.-" evidence="8"/>
<keyword evidence="1 8" id="KW-0645">Protease</keyword>
<dbReference type="GO" id="GO:0004252">
    <property type="term" value="F:serine-type endopeptidase activity"/>
    <property type="evidence" value="ECO:0007669"/>
    <property type="project" value="UniProtKB-UniRule"/>
</dbReference>
<dbReference type="InterPro" id="IPR001254">
    <property type="entry name" value="Trypsin_dom"/>
</dbReference>
<feature type="region of interest" description="Disordered" evidence="10">
    <location>
        <begin position="85"/>
        <end position="124"/>
    </location>
</feature>
<dbReference type="InterPro" id="IPR018114">
    <property type="entry name" value="TRYPSIN_HIS"/>
</dbReference>
<evidence type="ECO:0000313" key="13">
    <source>
        <dbReference type="EMBL" id="KAK4302099.1"/>
    </source>
</evidence>
<dbReference type="Pfam" id="PF12032">
    <property type="entry name" value="CLIP"/>
    <property type="match status" value="1"/>
</dbReference>
<evidence type="ECO:0000256" key="10">
    <source>
        <dbReference type="SAM" id="MobiDB-lite"/>
    </source>
</evidence>
<dbReference type="PANTHER" id="PTHR24256">
    <property type="entry name" value="TRYPTASE-RELATED"/>
    <property type="match status" value="1"/>
</dbReference>
<dbReference type="Pfam" id="PF00089">
    <property type="entry name" value="Trypsin"/>
    <property type="match status" value="1"/>
</dbReference>
<protein>
    <recommendedName>
        <fullName evidence="9">CLIP domain-containing serine protease</fullName>
        <ecNumber evidence="8">3.4.21.-</ecNumber>
    </recommendedName>
</protein>